<dbReference type="AlphaFoldDB" id="A0A4R8VAA7"/>
<accession>A0A4R8VAA7</accession>
<evidence type="ECO:0000313" key="2">
    <source>
        <dbReference type="Proteomes" id="UP000298488"/>
    </source>
</evidence>
<comment type="caution">
    <text evidence="1">The sequence shown here is derived from an EMBL/GenBank/DDBJ whole genome shotgun (WGS) entry which is preliminary data.</text>
</comment>
<dbReference type="RefSeq" id="WP_104095347.1">
    <property type="nucleotide sequence ID" value="NZ_JACHBP010000001.1"/>
</dbReference>
<dbReference type="Proteomes" id="UP000298488">
    <property type="component" value="Unassembled WGS sequence"/>
</dbReference>
<protein>
    <submittedName>
        <fullName evidence="1">Uncharacterized protein</fullName>
    </submittedName>
</protein>
<reference evidence="1 2" key="1">
    <citation type="submission" date="2019-03" db="EMBL/GenBank/DDBJ databases">
        <title>Genomics of glacier-inhabiting Cryobacterium strains.</title>
        <authorList>
            <person name="Liu Q."/>
            <person name="Xin Y.-H."/>
        </authorList>
    </citation>
    <scope>NUCLEOTIDE SEQUENCE [LARGE SCALE GENOMIC DNA]</scope>
    <source>
        <strain evidence="1 2">CGMCC 1.10440</strain>
    </source>
</reference>
<keyword evidence="2" id="KW-1185">Reference proteome</keyword>
<organism evidence="1 2">
    <name type="scientific">Terrimesophilobacter mesophilus</name>
    <dbReference type="NCBI Taxonomy" id="433647"/>
    <lineage>
        <taxon>Bacteria</taxon>
        <taxon>Bacillati</taxon>
        <taxon>Actinomycetota</taxon>
        <taxon>Actinomycetes</taxon>
        <taxon>Micrococcales</taxon>
        <taxon>Microbacteriaceae</taxon>
        <taxon>Terrimesophilobacter</taxon>
    </lineage>
</organism>
<name>A0A4R8VAA7_9MICO</name>
<dbReference type="EMBL" id="SOFI01000003">
    <property type="protein sequence ID" value="TFB79475.1"/>
    <property type="molecule type" value="Genomic_DNA"/>
</dbReference>
<proteinExistence type="predicted"/>
<sequence>MIRSIVVIIGSRHDASQLSALAGEPSRLQQLIESSTDGVSVTLISNGLDRPIPGLAAHVNLAATQPSAIDRVLSRLGATALFRRLATFPIGRLLNSMGPVDAGRVFWRTVRGSRDAMEALAAADIAIAADMPAVRTAWKALRAQRVTEAYYDHRATSLGITFGIPTARN</sequence>
<gene>
    <name evidence="1" type="ORF">E3N84_05050</name>
</gene>
<evidence type="ECO:0000313" key="1">
    <source>
        <dbReference type="EMBL" id="TFB79475.1"/>
    </source>
</evidence>
<dbReference type="OrthoDB" id="10008787at2"/>